<dbReference type="AlphaFoldDB" id="A0A9W7H5U4"/>
<evidence type="ECO:0000313" key="3">
    <source>
        <dbReference type="Proteomes" id="UP001165190"/>
    </source>
</evidence>
<accession>A0A9W7H5U4</accession>
<reference evidence="2" key="1">
    <citation type="submission" date="2023-05" db="EMBL/GenBank/DDBJ databases">
        <title>Genome and transcriptome analyses reveal genes involved in the formation of fine ridges on petal epidermal cells in Hibiscus trionum.</title>
        <authorList>
            <person name="Koshimizu S."/>
            <person name="Masuda S."/>
            <person name="Ishii T."/>
            <person name="Shirasu K."/>
            <person name="Hoshino A."/>
            <person name="Arita M."/>
        </authorList>
    </citation>
    <scope>NUCLEOTIDE SEQUENCE</scope>
    <source>
        <strain evidence="2">Hamamatsu line</strain>
    </source>
</reference>
<evidence type="ECO:0000313" key="2">
    <source>
        <dbReference type="EMBL" id="GMI70616.1"/>
    </source>
</evidence>
<feature type="domain" description="Reverse transcriptase zinc-binding" evidence="1">
    <location>
        <begin position="43"/>
        <end position="114"/>
    </location>
</feature>
<dbReference type="EMBL" id="BSYR01000009">
    <property type="protein sequence ID" value="GMI70616.1"/>
    <property type="molecule type" value="Genomic_DNA"/>
</dbReference>
<gene>
    <name evidence="2" type="ORF">HRI_000730900</name>
</gene>
<name>A0A9W7H5U4_HIBTR</name>
<protein>
    <recommendedName>
        <fullName evidence="1">Reverse transcriptase zinc-binding domain-containing protein</fullName>
    </recommendedName>
</protein>
<dbReference type="InterPro" id="IPR026960">
    <property type="entry name" value="RVT-Znf"/>
</dbReference>
<evidence type="ECO:0000259" key="1">
    <source>
        <dbReference type="Pfam" id="PF13966"/>
    </source>
</evidence>
<comment type="caution">
    <text evidence="2">The sequence shown here is derived from an EMBL/GenBank/DDBJ whole genome shotgun (WGS) entry which is preliminary data.</text>
</comment>
<keyword evidence="3" id="KW-1185">Reference proteome</keyword>
<organism evidence="2 3">
    <name type="scientific">Hibiscus trionum</name>
    <name type="common">Flower of an hour</name>
    <dbReference type="NCBI Taxonomy" id="183268"/>
    <lineage>
        <taxon>Eukaryota</taxon>
        <taxon>Viridiplantae</taxon>
        <taxon>Streptophyta</taxon>
        <taxon>Embryophyta</taxon>
        <taxon>Tracheophyta</taxon>
        <taxon>Spermatophyta</taxon>
        <taxon>Magnoliopsida</taxon>
        <taxon>eudicotyledons</taxon>
        <taxon>Gunneridae</taxon>
        <taxon>Pentapetalae</taxon>
        <taxon>rosids</taxon>
        <taxon>malvids</taxon>
        <taxon>Malvales</taxon>
        <taxon>Malvaceae</taxon>
        <taxon>Malvoideae</taxon>
        <taxon>Hibiscus</taxon>
    </lineage>
</organism>
<dbReference type="Proteomes" id="UP001165190">
    <property type="component" value="Unassembled WGS sequence"/>
</dbReference>
<sequence>MPLPSINSPDIRIWRGDDSGVYSVRSGYRWLINSTENHSGDPNLTRTNTLDSFYGALLSLRLPSKIKIIFWKFANNFMPIFGNLSIRHIQVNPPCLLCSTGSESVLHFSQDYTFVKQVLSKFNITLVPITDDQSFIIWMANFFKGLSTTSCRIFVTVIWAIWFTRNKLQHEGKHSSMEEVFRFVVTYLQEVDASSSVTLSPPPPRRSAERWIPPESDVIKANFDASYDQQNQSSISGVV</sequence>
<dbReference type="OrthoDB" id="1000370at2759"/>
<dbReference type="Pfam" id="PF13966">
    <property type="entry name" value="zf-RVT"/>
    <property type="match status" value="1"/>
</dbReference>
<proteinExistence type="predicted"/>